<proteinExistence type="predicted"/>
<accession>A0ABY9AL69</accession>
<organism evidence="1 2">
    <name type="scientific">Paracidovorax citrulli</name>
    <name type="common">Acidovorax citrulli</name>
    <dbReference type="NCBI Taxonomy" id="80869"/>
    <lineage>
        <taxon>Bacteria</taxon>
        <taxon>Pseudomonadati</taxon>
        <taxon>Pseudomonadota</taxon>
        <taxon>Betaproteobacteria</taxon>
        <taxon>Burkholderiales</taxon>
        <taxon>Comamonadaceae</taxon>
        <taxon>Paracidovorax</taxon>
    </lineage>
</organism>
<sequence length="163" mass="18193">MHQMQGNRSKQSQAQLAETNEALQIAACAPEPPDWLNAAALAEWHRVVPDLLTLGWVHRLDRMQLAAYCEAVADWETFRRRIAEENRRQADAGDVQTFATGAKQISIWRQLANDAEKRANAAGAGFGFTPLARRNMKAASALPSQPELFPNDHKEAAARYFSH</sequence>
<dbReference type="EMBL" id="CP127363">
    <property type="protein sequence ID" value="WIY47467.1"/>
    <property type="molecule type" value="Genomic_DNA"/>
</dbReference>
<dbReference type="Pfam" id="PF05119">
    <property type="entry name" value="Terminase_4"/>
    <property type="match status" value="1"/>
</dbReference>
<dbReference type="InterPro" id="IPR006448">
    <property type="entry name" value="Phage_term_ssu_P27"/>
</dbReference>
<gene>
    <name evidence="1" type="ORF">QRO08_16695</name>
</gene>
<dbReference type="Proteomes" id="UP001242732">
    <property type="component" value="Chromosome"/>
</dbReference>
<evidence type="ECO:0000313" key="2">
    <source>
        <dbReference type="Proteomes" id="UP001242732"/>
    </source>
</evidence>
<reference evidence="1 2" key="1">
    <citation type="submission" date="2023-06" db="EMBL/GenBank/DDBJ databases">
        <authorList>
            <person name="Ham H."/>
            <person name="Park D.S."/>
        </authorList>
    </citation>
    <scope>NUCLEOTIDE SEQUENCE [LARGE SCALE GENOMIC DNA]</scope>
    <source>
        <strain evidence="1 2">KACC 17005</strain>
    </source>
</reference>
<protein>
    <submittedName>
        <fullName evidence="1">Phage terminase small subunit P27 family</fullName>
    </submittedName>
</protein>
<dbReference type="RefSeq" id="WP_181912947.1">
    <property type="nucleotide sequence ID" value="NZ_CP023687.1"/>
</dbReference>
<name>A0ABY9AL69_PARCI</name>
<keyword evidence="2" id="KW-1185">Reference proteome</keyword>
<evidence type="ECO:0000313" key="1">
    <source>
        <dbReference type="EMBL" id="WIY47467.1"/>
    </source>
</evidence>
<dbReference type="NCBIfam" id="TIGR01558">
    <property type="entry name" value="sm_term_P27"/>
    <property type="match status" value="1"/>
</dbReference>